<reference evidence="5" key="1">
    <citation type="submission" date="2020-06" db="EMBL/GenBank/DDBJ databases">
        <title>Nostoc edaphicum CCNP1411 genome.</title>
        <authorList>
            <person name="Fidor A."/>
            <person name="Grabski M."/>
            <person name="Gawor J."/>
            <person name="Gromadka R."/>
            <person name="Wegrzyn G."/>
            <person name="Mazur-Marzec H."/>
        </authorList>
    </citation>
    <scope>NUCLEOTIDE SEQUENCE [LARGE SCALE GENOMIC DNA]</scope>
    <source>
        <strain evidence="5">CCNP1411</strain>
    </source>
</reference>
<sequence>MSGNRRSWCWELGIVSTLAIAGVLTFFENFALAQIQRDGTLGSESSIITPKLIDGQSIDQIDGGAVRGTNLYHSFEQFSVSAGSTAHFNNAINIQNIISRVTGNSISNIDGILKANGTANLFLINPNGIVFGSNASLNIGGSFVASTASSLNFADGTKFSATSPQTTPLLTLSVPIGLQFGATAAPIRNQSQAKPDGAVNIFRQGVGLQVQQGKTLALIGGDITLEGGNITAKDGRVELGSVAGNSLVSLSPTNQGWAFGYEGVQNFQNVEVIQLNKIRSTVDTHGEDGGNIHVQGRLVRVAGGFLILVDLFGGQSGGDLRVDASESVVVEQDTQLFTQSLSNGNSGNINVTTQKLVVRSGAQLHGQLTINASDSVELIGGTSIPVFRDGSDLISSGLFSATYGNKNAGSITINTGKLRIQGGARISTSSEGIYRFISNQLTPKNTGKAGSLTVNASDSVELIGTSPNGSRLSGLFSGTEGPGDGGNLTLTTGQLIIKDGAAITVSSQARKNVIYIGDPTNLGKAGDLNIIARSILLDNKGKLTAETESGLGGNITLQVRDLLLMRRESKITTNAGKTGLGGDGGNITIKAPNGFVVAAPFANSDITANAFSGSGGKITITTKNIFGFVSRTRADVERLDPEEINPKNLRTSDITAFSQQNPLLNGTVQINSPDADPSKGLVELPVNLDDASQQITAGCNSGGKIASSSFVATGRGGLAPDPTELLIADAVLADWITLSPESENRAGSLQKEVGVQAQPNTEEKSQKVNSVNEPTQIVEAQGWVIDANGKVVLVAQVPIASPHNSSLTATSCAAN</sequence>
<protein>
    <submittedName>
        <fullName evidence="4">S-layer family protein</fullName>
    </submittedName>
</protein>
<feature type="domain" description="Filamentous haemagglutinin FhaB/tRNA nuclease CdiA-like TPS" evidence="3">
    <location>
        <begin position="42"/>
        <end position="154"/>
    </location>
</feature>
<dbReference type="InterPro" id="IPR011050">
    <property type="entry name" value="Pectin_lyase_fold/virulence"/>
</dbReference>
<name>A0A7D7QF76_9NOSO</name>
<feature type="transmembrane region" description="Helical" evidence="2">
    <location>
        <begin position="7"/>
        <end position="27"/>
    </location>
</feature>
<dbReference type="SUPFAM" id="SSF51126">
    <property type="entry name" value="Pectin lyase-like"/>
    <property type="match status" value="2"/>
</dbReference>
<keyword evidence="5" id="KW-1185">Reference proteome</keyword>
<evidence type="ECO:0000313" key="4">
    <source>
        <dbReference type="EMBL" id="QMS91279.1"/>
    </source>
</evidence>
<dbReference type="EMBL" id="CP054698">
    <property type="protein sequence ID" value="QMS91279.1"/>
    <property type="molecule type" value="Genomic_DNA"/>
</dbReference>
<evidence type="ECO:0000256" key="1">
    <source>
        <dbReference type="SAM" id="MobiDB-lite"/>
    </source>
</evidence>
<evidence type="ECO:0000256" key="2">
    <source>
        <dbReference type="SAM" id="Phobius"/>
    </source>
</evidence>
<dbReference type="InterPro" id="IPR012334">
    <property type="entry name" value="Pectin_lyas_fold"/>
</dbReference>
<dbReference type="Proteomes" id="UP000514713">
    <property type="component" value="Chromosome"/>
</dbReference>
<gene>
    <name evidence="4" type="ORF">HUN01_28150</name>
</gene>
<keyword evidence="2" id="KW-0472">Membrane</keyword>
<dbReference type="InterPro" id="IPR008638">
    <property type="entry name" value="FhaB/CdiA-like_TPS"/>
</dbReference>
<evidence type="ECO:0000313" key="5">
    <source>
        <dbReference type="Proteomes" id="UP000514713"/>
    </source>
</evidence>
<keyword evidence="2" id="KW-1133">Transmembrane helix</keyword>
<dbReference type="Pfam" id="PF05860">
    <property type="entry name" value="TPS"/>
    <property type="match status" value="1"/>
</dbReference>
<dbReference type="AlphaFoldDB" id="A0A7D7QF76"/>
<feature type="region of interest" description="Disordered" evidence="1">
    <location>
        <begin position="743"/>
        <end position="770"/>
    </location>
</feature>
<evidence type="ECO:0000259" key="3">
    <source>
        <dbReference type="SMART" id="SM00912"/>
    </source>
</evidence>
<accession>A0A7D7QF76</accession>
<dbReference type="SMART" id="SM00912">
    <property type="entry name" value="Haemagg_act"/>
    <property type="match status" value="1"/>
</dbReference>
<dbReference type="NCBIfam" id="TIGR01901">
    <property type="entry name" value="adhes_NPXG"/>
    <property type="match status" value="1"/>
</dbReference>
<dbReference type="KEGG" id="ned:HUN01_28150"/>
<proteinExistence type="predicted"/>
<keyword evidence="2" id="KW-0812">Transmembrane</keyword>
<organism evidence="4 5">
    <name type="scientific">Nostoc edaphicum CCNP1411</name>
    <dbReference type="NCBI Taxonomy" id="1472755"/>
    <lineage>
        <taxon>Bacteria</taxon>
        <taxon>Bacillati</taxon>
        <taxon>Cyanobacteriota</taxon>
        <taxon>Cyanophyceae</taxon>
        <taxon>Nostocales</taxon>
        <taxon>Nostocaceae</taxon>
        <taxon>Nostoc</taxon>
    </lineage>
</organism>
<dbReference type="Gene3D" id="2.160.20.10">
    <property type="entry name" value="Single-stranded right-handed beta-helix, Pectin lyase-like"/>
    <property type="match status" value="2"/>
</dbReference>
<dbReference type="RefSeq" id="WP_181928922.1">
    <property type="nucleotide sequence ID" value="NZ_CP054698.1"/>
</dbReference>